<reference evidence="3" key="1">
    <citation type="submission" date="2019-06" db="EMBL/GenBank/DDBJ databases">
        <title>The complete genome of Emcibacter congregatus ZYLT.</title>
        <authorList>
            <person name="Zhao Z."/>
        </authorList>
    </citation>
    <scope>NUCLEOTIDE SEQUENCE [LARGE SCALE GENOMIC DNA]</scope>
    <source>
        <strain evidence="3">MCCC 1A06723</strain>
    </source>
</reference>
<keyword evidence="3" id="KW-1185">Reference proteome</keyword>
<dbReference type="InterPro" id="IPR000836">
    <property type="entry name" value="PRTase_dom"/>
</dbReference>
<comment type="caution">
    <text evidence="2">The sequence shown here is derived from an EMBL/GenBank/DDBJ whole genome shotgun (WGS) entry which is preliminary data.</text>
</comment>
<dbReference type="Gene3D" id="3.40.50.2020">
    <property type="match status" value="1"/>
</dbReference>
<dbReference type="EMBL" id="VFIY01000017">
    <property type="protein sequence ID" value="TPD58878.1"/>
    <property type="molecule type" value="Genomic_DNA"/>
</dbReference>
<gene>
    <name evidence="2" type="ORF">FIV46_13940</name>
</gene>
<name>A0A501PFF5_9PROT</name>
<evidence type="ECO:0000259" key="1">
    <source>
        <dbReference type="Pfam" id="PF00156"/>
    </source>
</evidence>
<dbReference type="GO" id="GO:0016757">
    <property type="term" value="F:glycosyltransferase activity"/>
    <property type="evidence" value="ECO:0007669"/>
    <property type="project" value="UniProtKB-KW"/>
</dbReference>
<proteinExistence type="predicted"/>
<keyword evidence="2" id="KW-0328">Glycosyltransferase</keyword>
<protein>
    <submittedName>
        <fullName evidence="2">Phosphoribosyltransferase</fullName>
    </submittedName>
</protein>
<feature type="domain" description="Phosphoribosyltransferase" evidence="1">
    <location>
        <begin position="9"/>
        <end position="178"/>
    </location>
</feature>
<dbReference type="Pfam" id="PF00156">
    <property type="entry name" value="Pribosyltran"/>
    <property type="match status" value="1"/>
</dbReference>
<dbReference type="SUPFAM" id="SSF53271">
    <property type="entry name" value="PRTase-like"/>
    <property type="match status" value="1"/>
</dbReference>
<evidence type="ECO:0000313" key="3">
    <source>
        <dbReference type="Proteomes" id="UP000319148"/>
    </source>
</evidence>
<dbReference type="AlphaFoldDB" id="A0A501PFF5"/>
<accession>A0A501PFF5</accession>
<keyword evidence="2" id="KW-0808">Transferase</keyword>
<dbReference type="OrthoDB" id="9810066at2"/>
<dbReference type="RefSeq" id="WP_139941548.1">
    <property type="nucleotide sequence ID" value="NZ_JBHSYP010000004.1"/>
</dbReference>
<evidence type="ECO:0000313" key="2">
    <source>
        <dbReference type="EMBL" id="TPD58878.1"/>
    </source>
</evidence>
<dbReference type="CDD" id="cd06223">
    <property type="entry name" value="PRTases_typeI"/>
    <property type="match status" value="1"/>
</dbReference>
<sequence length="216" mass="23787">MFKDRTEAGQILAKQLEKYREKEPVILALPRGGLPIGYEVAKALGAPLDILLVRKIGTPGSPELAAGAVVDGDEPELVLNEDIVKLYDIPGDYIEKHEKQQLAEIERRRALYLEGRPPLDTRAKTVIIVDDGIATGATIRAAVHALKRKNPKRVIVAVPVAPPETVEKLASEADEVICLAMPVPFYAVGAFYQQFDQLTDEDVVTILRQTDRKNKS</sequence>
<dbReference type="InterPro" id="IPR029057">
    <property type="entry name" value="PRTase-like"/>
</dbReference>
<dbReference type="Proteomes" id="UP000319148">
    <property type="component" value="Unassembled WGS sequence"/>
</dbReference>
<dbReference type="Gene3D" id="3.30.1310.20">
    <property type="entry name" value="PRTase-like"/>
    <property type="match status" value="1"/>
</dbReference>
<organism evidence="2 3">
    <name type="scientific">Emcibacter nanhaiensis</name>
    <dbReference type="NCBI Taxonomy" id="1505037"/>
    <lineage>
        <taxon>Bacteria</taxon>
        <taxon>Pseudomonadati</taxon>
        <taxon>Pseudomonadota</taxon>
        <taxon>Alphaproteobacteria</taxon>
        <taxon>Emcibacterales</taxon>
        <taxon>Emcibacteraceae</taxon>
        <taxon>Emcibacter</taxon>
    </lineage>
</organism>